<evidence type="ECO:0000313" key="1">
    <source>
        <dbReference type="EMBL" id="KKN51311.1"/>
    </source>
</evidence>
<protein>
    <submittedName>
        <fullName evidence="1">Uncharacterized protein</fullName>
    </submittedName>
</protein>
<name>A0A0F9TQF7_9ZZZZ</name>
<sequence length="95" mass="11163">MPTIKRQHIKLKRNSICPCEENDNREKPKKYKHCCLKKIQDQEQQAYMLIHHNERIEKVKKNVAAAIQHDIDHPLILPNHQITVRNGGNTNIIIP</sequence>
<accession>A0A0F9TQF7</accession>
<dbReference type="AlphaFoldDB" id="A0A0F9TQF7"/>
<proteinExistence type="predicted"/>
<comment type="caution">
    <text evidence="1">The sequence shown here is derived from an EMBL/GenBank/DDBJ whole genome shotgun (WGS) entry which is preliminary data.</text>
</comment>
<gene>
    <name evidence="1" type="ORF">LCGC14_0624190</name>
</gene>
<reference evidence="1" key="1">
    <citation type="journal article" date="2015" name="Nature">
        <title>Complex archaea that bridge the gap between prokaryotes and eukaryotes.</title>
        <authorList>
            <person name="Spang A."/>
            <person name="Saw J.H."/>
            <person name="Jorgensen S.L."/>
            <person name="Zaremba-Niedzwiedzka K."/>
            <person name="Martijn J."/>
            <person name="Lind A.E."/>
            <person name="van Eijk R."/>
            <person name="Schleper C."/>
            <person name="Guy L."/>
            <person name="Ettema T.J."/>
        </authorList>
    </citation>
    <scope>NUCLEOTIDE SEQUENCE</scope>
</reference>
<organism evidence="1">
    <name type="scientific">marine sediment metagenome</name>
    <dbReference type="NCBI Taxonomy" id="412755"/>
    <lineage>
        <taxon>unclassified sequences</taxon>
        <taxon>metagenomes</taxon>
        <taxon>ecological metagenomes</taxon>
    </lineage>
</organism>
<dbReference type="EMBL" id="LAZR01001069">
    <property type="protein sequence ID" value="KKN51311.1"/>
    <property type="molecule type" value="Genomic_DNA"/>
</dbReference>